<proteinExistence type="predicted"/>
<dbReference type="Proteomes" id="UP000620596">
    <property type="component" value="Unassembled WGS sequence"/>
</dbReference>
<reference evidence="2" key="2">
    <citation type="submission" date="2020-09" db="EMBL/GenBank/DDBJ databases">
        <authorList>
            <person name="Sun Q."/>
            <person name="Zhou Y."/>
        </authorList>
    </citation>
    <scope>NUCLEOTIDE SEQUENCE</scope>
    <source>
        <strain evidence="2">CGMCC 1.15322</strain>
    </source>
</reference>
<sequence length="51" mass="5532">MLRKLIVIAITSGLAAKLYRSYVSKRNETDVSANPPAPARRHRAGTPANQA</sequence>
<dbReference type="EMBL" id="BMIG01000004">
    <property type="protein sequence ID" value="GGA95782.1"/>
    <property type="molecule type" value="Genomic_DNA"/>
</dbReference>
<name>A0A916SG80_9BURK</name>
<evidence type="ECO:0000256" key="1">
    <source>
        <dbReference type="SAM" id="MobiDB-lite"/>
    </source>
</evidence>
<evidence type="ECO:0000313" key="3">
    <source>
        <dbReference type="Proteomes" id="UP000620596"/>
    </source>
</evidence>
<comment type="caution">
    <text evidence="2">The sequence shown here is derived from an EMBL/GenBank/DDBJ whole genome shotgun (WGS) entry which is preliminary data.</text>
</comment>
<protein>
    <submittedName>
        <fullName evidence="2">Uncharacterized protein</fullName>
    </submittedName>
</protein>
<dbReference type="RefSeq" id="WP_188707842.1">
    <property type="nucleotide sequence ID" value="NZ_BMIG01000004.1"/>
</dbReference>
<gene>
    <name evidence="2" type="ORF">GCM10011496_16210</name>
</gene>
<evidence type="ECO:0000313" key="2">
    <source>
        <dbReference type="EMBL" id="GGA95782.1"/>
    </source>
</evidence>
<feature type="region of interest" description="Disordered" evidence="1">
    <location>
        <begin position="25"/>
        <end position="51"/>
    </location>
</feature>
<organism evidence="2 3">
    <name type="scientific">Polaromonas eurypsychrophila</name>
    <dbReference type="NCBI Taxonomy" id="1614635"/>
    <lineage>
        <taxon>Bacteria</taxon>
        <taxon>Pseudomonadati</taxon>
        <taxon>Pseudomonadota</taxon>
        <taxon>Betaproteobacteria</taxon>
        <taxon>Burkholderiales</taxon>
        <taxon>Comamonadaceae</taxon>
        <taxon>Polaromonas</taxon>
    </lineage>
</organism>
<reference evidence="2" key="1">
    <citation type="journal article" date="2014" name="Int. J. Syst. Evol. Microbiol.">
        <title>Complete genome sequence of Corynebacterium casei LMG S-19264T (=DSM 44701T), isolated from a smear-ripened cheese.</title>
        <authorList>
            <consortium name="US DOE Joint Genome Institute (JGI-PGF)"/>
            <person name="Walter F."/>
            <person name="Albersmeier A."/>
            <person name="Kalinowski J."/>
            <person name="Ruckert C."/>
        </authorList>
    </citation>
    <scope>NUCLEOTIDE SEQUENCE</scope>
    <source>
        <strain evidence="2">CGMCC 1.15322</strain>
    </source>
</reference>
<dbReference type="AlphaFoldDB" id="A0A916SG80"/>
<accession>A0A916SG80</accession>
<keyword evidence="3" id="KW-1185">Reference proteome</keyword>